<gene>
    <name evidence="3" type="ORF">CBF32_09110</name>
</gene>
<dbReference type="EMBL" id="NGJX01000008">
    <property type="protein sequence ID" value="RSU01292.1"/>
    <property type="molecule type" value="Genomic_DNA"/>
</dbReference>
<dbReference type="Pfam" id="PF00583">
    <property type="entry name" value="Acetyltransf_1"/>
    <property type="match status" value="1"/>
</dbReference>
<dbReference type="PANTHER" id="PTHR43420">
    <property type="entry name" value="ACETYLTRANSFERASE"/>
    <property type="match status" value="1"/>
</dbReference>
<evidence type="ECO:0000313" key="4">
    <source>
        <dbReference type="Proteomes" id="UP000288197"/>
    </source>
</evidence>
<proteinExistence type="predicted"/>
<accession>A0A369AX92</accession>
<evidence type="ECO:0000313" key="3">
    <source>
        <dbReference type="EMBL" id="RSU01292.1"/>
    </source>
</evidence>
<sequence>MIRLADPKDANQAMDLVMIVLEDMELNVFNQLPKTKIKELLIQGFIEKPTYRYGFQNAIIKEINNEVVGVAFGYPDSLEETIDQDFIDLLAENDLPESYKLFDEEETFEDEWYLDTLVTSPNHRGKGIAKELLEALPLIAKEKNCASIGLNVDQINHHAKKLYLNNGFEKVGEMLIANHQYDHLQKQVS</sequence>
<comment type="caution">
    <text evidence="3">The sequence shown here is derived from an EMBL/GenBank/DDBJ whole genome shotgun (WGS) entry which is preliminary data.</text>
</comment>
<dbReference type="InterPro" id="IPR000182">
    <property type="entry name" value="GNAT_dom"/>
</dbReference>
<reference evidence="3 4" key="1">
    <citation type="submission" date="2017-05" db="EMBL/GenBank/DDBJ databases">
        <title>Vagococcus spp. assemblies.</title>
        <authorList>
            <person name="Gulvik C.A."/>
        </authorList>
    </citation>
    <scope>NUCLEOTIDE SEQUENCE [LARGE SCALE GENOMIC DNA]</scope>
    <source>
        <strain evidence="3 4">NCFB 2497</strain>
    </source>
</reference>
<keyword evidence="1" id="KW-0808">Transferase</keyword>
<dbReference type="PANTHER" id="PTHR43420:SF52">
    <property type="entry name" value="N-ACETYLTRANSFERASE YODP"/>
    <property type="match status" value="1"/>
</dbReference>
<dbReference type="InterPro" id="IPR016181">
    <property type="entry name" value="Acyl_CoA_acyltransferase"/>
</dbReference>
<dbReference type="Gene3D" id="3.40.630.30">
    <property type="match status" value="1"/>
</dbReference>
<evidence type="ECO:0000256" key="2">
    <source>
        <dbReference type="ARBA" id="ARBA00023315"/>
    </source>
</evidence>
<dbReference type="GO" id="GO:0016747">
    <property type="term" value="F:acyltransferase activity, transferring groups other than amino-acyl groups"/>
    <property type="evidence" value="ECO:0007669"/>
    <property type="project" value="InterPro"/>
</dbReference>
<name>A0A369AX92_9ENTE</name>
<keyword evidence="4" id="KW-1185">Reference proteome</keyword>
<evidence type="ECO:0000256" key="1">
    <source>
        <dbReference type="ARBA" id="ARBA00022679"/>
    </source>
</evidence>
<dbReference type="CDD" id="cd04301">
    <property type="entry name" value="NAT_SF"/>
    <property type="match status" value="1"/>
</dbReference>
<dbReference type="InterPro" id="IPR050680">
    <property type="entry name" value="YpeA/RimI_acetyltransf"/>
</dbReference>
<dbReference type="GeneID" id="63146728"/>
<dbReference type="PROSITE" id="PS51186">
    <property type="entry name" value="GNAT"/>
    <property type="match status" value="1"/>
</dbReference>
<organism evidence="3 4">
    <name type="scientific">Vagococcus fluvialis</name>
    <dbReference type="NCBI Taxonomy" id="2738"/>
    <lineage>
        <taxon>Bacteria</taxon>
        <taxon>Bacillati</taxon>
        <taxon>Bacillota</taxon>
        <taxon>Bacilli</taxon>
        <taxon>Lactobacillales</taxon>
        <taxon>Enterococcaceae</taxon>
        <taxon>Vagococcus</taxon>
    </lineage>
</organism>
<dbReference type="Proteomes" id="UP000288197">
    <property type="component" value="Unassembled WGS sequence"/>
</dbReference>
<dbReference type="OrthoDB" id="5319888at2"/>
<dbReference type="SUPFAM" id="SSF55729">
    <property type="entry name" value="Acyl-CoA N-acyltransferases (Nat)"/>
    <property type="match status" value="1"/>
</dbReference>
<protein>
    <submittedName>
        <fullName evidence="3">Uncharacterized protein</fullName>
    </submittedName>
</protein>
<keyword evidence="2" id="KW-0012">Acyltransferase</keyword>
<dbReference type="RefSeq" id="WP_114289883.1">
    <property type="nucleotide sequence ID" value="NZ_CP081461.1"/>
</dbReference>
<dbReference type="AlphaFoldDB" id="A0A369AX92"/>